<dbReference type="Proteomes" id="UP000515312">
    <property type="component" value="Chromosome"/>
</dbReference>
<accession>A0A7G8BIN1</accession>
<evidence type="ECO:0000313" key="1">
    <source>
        <dbReference type="EMBL" id="QNI32401.1"/>
    </source>
</evidence>
<dbReference type="AlphaFoldDB" id="A0A7G8BIN1"/>
<dbReference type="KEGG" id="adin:H7849_26075"/>
<evidence type="ECO:0000313" key="2">
    <source>
        <dbReference type="Proteomes" id="UP000515312"/>
    </source>
</evidence>
<gene>
    <name evidence="1" type="ORF">H7849_26075</name>
</gene>
<name>A0A7G8BIN1_9BACT</name>
<dbReference type="RefSeq" id="WP_186743356.1">
    <property type="nucleotide sequence ID" value="NZ_CP060394.1"/>
</dbReference>
<proteinExistence type="predicted"/>
<organism evidence="1 2">
    <name type="scientific">Alloacidobacterium dinghuense</name>
    <dbReference type="NCBI Taxonomy" id="2763107"/>
    <lineage>
        <taxon>Bacteria</taxon>
        <taxon>Pseudomonadati</taxon>
        <taxon>Acidobacteriota</taxon>
        <taxon>Terriglobia</taxon>
        <taxon>Terriglobales</taxon>
        <taxon>Acidobacteriaceae</taxon>
        <taxon>Alloacidobacterium</taxon>
    </lineage>
</organism>
<reference evidence="1 2" key="1">
    <citation type="submission" date="2020-08" db="EMBL/GenBank/DDBJ databases">
        <title>Edaphobacter telluris sp. nov. and Acidobacterium dinghuensis sp. nov., two acidobacteria isolated from forest soil.</title>
        <authorList>
            <person name="Fu J."/>
            <person name="Qiu L."/>
        </authorList>
    </citation>
    <scope>NUCLEOTIDE SEQUENCE [LARGE SCALE GENOMIC DNA]</scope>
    <source>
        <strain evidence="1">4Y35</strain>
    </source>
</reference>
<dbReference type="EMBL" id="CP060394">
    <property type="protein sequence ID" value="QNI32401.1"/>
    <property type="molecule type" value="Genomic_DNA"/>
</dbReference>
<keyword evidence="2" id="KW-1185">Reference proteome</keyword>
<protein>
    <submittedName>
        <fullName evidence="1">Uncharacterized protein</fullName>
    </submittedName>
</protein>
<sequence>MTPPYAAIINAVTQNSLPPGSVCRFARVGDRLYFRDLDHGRLLRFGRGLLLSFCIQPGLFCFSGAQFFGLTEQDFAEAGRAFSGGGFFRFGALLFRADQGAVCVLMGFANCLLGRRFFCGYGGAVAVVLRGHLQSVDEDAGAAGVDAVGG</sequence>